<organism evidence="1 2">
    <name type="scientific">Candidatus Liberibacter europaeus</name>
    <dbReference type="NCBI Taxonomy" id="744859"/>
    <lineage>
        <taxon>Bacteria</taxon>
        <taxon>Pseudomonadati</taxon>
        <taxon>Pseudomonadota</taxon>
        <taxon>Alphaproteobacteria</taxon>
        <taxon>Hyphomicrobiales</taxon>
        <taxon>Rhizobiaceae</taxon>
        <taxon>Liberibacter</taxon>
    </lineage>
</organism>
<gene>
    <name evidence="1" type="ORF">C4617_04495</name>
</gene>
<dbReference type="AlphaFoldDB" id="A0A2T4VWW9"/>
<comment type="caution">
    <text evidence="1">The sequence shown here is derived from an EMBL/GenBank/DDBJ whole genome shotgun (WGS) entry which is preliminary data.</text>
</comment>
<sequence>MNREEQQKFKEKFKDEFKWRYINNFLSDPKLINEIKLVGKHDIQTAVLMIRDLILEDMKNAYEKFFNSSYRKFLKTPKNFEFKQELPAIANELSAIVACV</sequence>
<evidence type="ECO:0000313" key="1">
    <source>
        <dbReference type="EMBL" id="PTL86269.1"/>
    </source>
</evidence>
<reference evidence="2" key="1">
    <citation type="submission" date="2018-02" db="EMBL/GenBank/DDBJ databases">
        <title>Genome sequence of Candidatus Liberibacter europaeus.</title>
        <authorList>
            <person name="Frampton R.A."/>
            <person name="Thompson S.M."/>
            <person name="David C."/>
            <person name="Addison S.M."/>
            <person name="Smith G.R."/>
        </authorList>
    </citation>
    <scope>NUCLEOTIDE SEQUENCE [LARGE SCALE GENOMIC DNA]</scope>
</reference>
<name>A0A2T4VWW9_9HYPH</name>
<protein>
    <submittedName>
        <fullName evidence="1">Uncharacterized protein</fullName>
    </submittedName>
</protein>
<proteinExistence type="predicted"/>
<dbReference type="Proteomes" id="UP000240811">
    <property type="component" value="Unassembled WGS sequence"/>
</dbReference>
<accession>A0A2T4VWW9</accession>
<dbReference type="EMBL" id="PSQJ01000005">
    <property type="protein sequence ID" value="PTL86269.1"/>
    <property type="molecule type" value="Genomic_DNA"/>
</dbReference>
<evidence type="ECO:0000313" key="2">
    <source>
        <dbReference type="Proteomes" id="UP000240811"/>
    </source>
</evidence>